<dbReference type="EMBL" id="JANAFB010000001">
    <property type="protein sequence ID" value="MCP3424479.1"/>
    <property type="molecule type" value="Genomic_DNA"/>
</dbReference>
<dbReference type="PANTHER" id="PTHR36838">
    <property type="entry name" value="AUXIN EFFLUX CARRIER FAMILY PROTEIN"/>
    <property type="match status" value="1"/>
</dbReference>
<dbReference type="InterPro" id="IPR004776">
    <property type="entry name" value="Mem_transp_PIN-like"/>
</dbReference>
<comment type="subcellular location">
    <subcellularLocation>
        <location evidence="1">Cell membrane</location>
        <topology evidence="1">Multi-pass membrane protein</topology>
    </subcellularLocation>
</comment>
<feature type="transmembrane region" description="Helical" evidence="8">
    <location>
        <begin position="263"/>
        <end position="285"/>
    </location>
</feature>
<proteinExistence type="inferred from homology"/>
<dbReference type="RefSeq" id="WP_254164060.1">
    <property type="nucleotide sequence ID" value="NZ_JANAFB010000001.1"/>
</dbReference>
<feature type="transmembrane region" description="Helical" evidence="8">
    <location>
        <begin position="93"/>
        <end position="111"/>
    </location>
</feature>
<organism evidence="9 10">
    <name type="scientific">Rothia santali</name>
    <dbReference type="NCBI Taxonomy" id="2949643"/>
    <lineage>
        <taxon>Bacteria</taxon>
        <taxon>Bacillati</taxon>
        <taxon>Actinomycetota</taxon>
        <taxon>Actinomycetes</taxon>
        <taxon>Micrococcales</taxon>
        <taxon>Micrococcaceae</taxon>
        <taxon>Rothia</taxon>
    </lineage>
</organism>
<protein>
    <submittedName>
        <fullName evidence="9">AEC family transporter</fullName>
    </submittedName>
</protein>
<dbReference type="InterPro" id="IPR038770">
    <property type="entry name" value="Na+/solute_symporter_sf"/>
</dbReference>
<comment type="similarity">
    <text evidence="2">Belongs to the auxin efflux carrier (TC 2.A.69) family.</text>
</comment>
<dbReference type="GO" id="GO:0055085">
    <property type="term" value="P:transmembrane transport"/>
    <property type="evidence" value="ECO:0007669"/>
    <property type="project" value="InterPro"/>
</dbReference>
<dbReference type="Pfam" id="PF03547">
    <property type="entry name" value="Mem_trans"/>
    <property type="match status" value="1"/>
</dbReference>
<evidence type="ECO:0000313" key="10">
    <source>
        <dbReference type="Proteomes" id="UP001139502"/>
    </source>
</evidence>
<feature type="transmembrane region" description="Helical" evidence="8">
    <location>
        <begin position="233"/>
        <end position="257"/>
    </location>
</feature>
<feature type="transmembrane region" description="Helical" evidence="8">
    <location>
        <begin position="131"/>
        <end position="148"/>
    </location>
</feature>
<feature type="transmembrane region" description="Helical" evidence="8">
    <location>
        <begin position="297"/>
        <end position="318"/>
    </location>
</feature>
<reference evidence="9" key="1">
    <citation type="submission" date="2022-06" db="EMBL/GenBank/DDBJ databases">
        <title>Rothia sp. isolated from sandalwood seedling.</title>
        <authorList>
            <person name="Tuikhar N."/>
            <person name="Kirdat K."/>
            <person name="Thorat V."/>
            <person name="Swetha P."/>
            <person name="Padma S."/>
            <person name="Sundararaj R."/>
            <person name="Yadav A."/>
        </authorList>
    </citation>
    <scope>NUCLEOTIDE SEQUENCE</scope>
    <source>
        <strain evidence="9">AR01</strain>
    </source>
</reference>
<sequence length="319" mass="32556">MLSALTAIGPLFAVLAIGGMASVSSRMRAIGPSLTVFVLTFALPAFLFNAVTSAPVREGIPWTFTAIAFGVTALMSTLTWVSGRLLGAGSGGVAAPLALAVGYGNVGYMGVPITLSVLGPEAGLAAAMGQLIHNVMFMLGYPLARMLSPDRGGDVSVRKMLWTAARKAILTNPVTLSVAAGVGVSLLGVRLPAMAVDTLELVGQVAVPLAMFVVGLSLPTVGAGLRDGSVPRIPLAIGTAIKLLLLPVATVAALAVLDPRMGQPWASTLILMAAMPTSTTAFILSQQEDRDPRLVSGMIATTSLLGVVTIPTVLALFVS</sequence>
<keyword evidence="4" id="KW-1003">Cell membrane</keyword>
<feature type="transmembrane region" description="Helical" evidence="8">
    <location>
        <begin position="201"/>
        <end position="221"/>
    </location>
</feature>
<keyword evidence="7 8" id="KW-0472">Membrane</keyword>
<dbReference type="Gene3D" id="1.20.1530.20">
    <property type="match status" value="1"/>
</dbReference>
<feature type="transmembrane region" description="Helical" evidence="8">
    <location>
        <begin position="6"/>
        <end position="23"/>
    </location>
</feature>
<evidence type="ECO:0000256" key="3">
    <source>
        <dbReference type="ARBA" id="ARBA00022448"/>
    </source>
</evidence>
<dbReference type="PANTHER" id="PTHR36838:SF1">
    <property type="entry name" value="SLR1864 PROTEIN"/>
    <property type="match status" value="1"/>
</dbReference>
<keyword evidence="6 8" id="KW-1133">Transmembrane helix</keyword>
<evidence type="ECO:0000256" key="1">
    <source>
        <dbReference type="ARBA" id="ARBA00004651"/>
    </source>
</evidence>
<evidence type="ECO:0000256" key="2">
    <source>
        <dbReference type="ARBA" id="ARBA00010145"/>
    </source>
</evidence>
<evidence type="ECO:0000256" key="5">
    <source>
        <dbReference type="ARBA" id="ARBA00022692"/>
    </source>
</evidence>
<keyword evidence="5 8" id="KW-0812">Transmembrane</keyword>
<feature type="transmembrane region" description="Helical" evidence="8">
    <location>
        <begin position="60"/>
        <end position="81"/>
    </location>
</feature>
<accession>A0A9X2KH94</accession>
<gene>
    <name evidence="9" type="ORF">NBM05_00120</name>
</gene>
<feature type="transmembrane region" description="Helical" evidence="8">
    <location>
        <begin position="30"/>
        <end position="48"/>
    </location>
</feature>
<comment type="caution">
    <text evidence="9">The sequence shown here is derived from an EMBL/GenBank/DDBJ whole genome shotgun (WGS) entry which is preliminary data.</text>
</comment>
<name>A0A9X2KH94_9MICC</name>
<feature type="transmembrane region" description="Helical" evidence="8">
    <location>
        <begin position="169"/>
        <end position="189"/>
    </location>
</feature>
<dbReference type="AlphaFoldDB" id="A0A9X2KH94"/>
<dbReference type="GO" id="GO:0005886">
    <property type="term" value="C:plasma membrane"/>
    <property type="evidence" value="ECO:0007669"/>
    <property type="project" value="UniProtKB-SubCell"/>
</dbReference>
<evidence type="ECO:0000256" key="6">
    <source>
        <dbReference type="ARBA" id="ARBA00022989"/>
    </source>
</evidence>
<keyword evidence="3" id="KW-0813">Transport</keyword>
<evidence type="ECO:0000256" key="4">
    <source>
        <dbReference type="ARBA" id="ARBA00022475"/>
    </source>
</evidence>
<evidence type="ECO:0000256" key="8">
    <source>
        <dbReference type="SAM" id="Phobius"/>
    </source>
</evidence>
<evidence type="ECO:0000313" key="9">
    <source>
        <dbReference type="EMBL" id="MCP3424479.1"/>
    </source>
</evidence>
<evidence type="ECO:0000256" key="7">
    <source>
        <dbReference type="ARBA" id="ARBA00023136"/>
    </source>
</evidence>
<keyword evidence="10" id="KW-1185">Reference proteome</keyword>
<dbReference type="Proteomes" id="UP001139502">
    <property type="component" value="Unassembled WGS sequence"/>
</dbReference>